<dbReference type="EMBL" id="SMKY01000155">
    <property type="protein sequence ID" value="TDD75410.1"/>
    <property type="molecule type" value="Genomic_DNA"/>
</dbReference>
<dbReference type="InterPro" id="IPR038084">
    <property type="entry name" value="PduO/GlcC-like_sf"/>
</dbReference>
<dbReference type="PANTHER" id="PTHR34309">
    <property type="entry name" value="SLR1406 PROTEIN"/>
    <property type="match status" value="1"/>
</dbReference>
<dbReference type="RefSeq" id="WP_132200543.1">
    <property type="nucleotide sequence ID" value="NZ_SMKY01000155.1"/>
</dbReference>
<protein>
    <submittedName>
        <fullName evidence="1">Heme-binding protein</fullName>
    </submittedName>
</protein>
<proteinExistence type="predicted"/>
<dbReference type="InterPro" id="IPR005624">
    <property type="entry name" value="PduO/GlcC-like"/>
</dbReference>
<dbReference type="OrthoDB" id="3393357at2"/>
<keyword evidence="2" id="KW-1185">Reference proteome</keyword>
<dbReference type="SUPFAM" id="SSF143744">
    <property type="entry name" value="GlcG-like"/>
    <property type="match status" value="1"/>
</dbReference>
<dbReference type="AlphaFoldDB" id="A0A4R5ATU1"/>
<name>A0A4R5ATU1_9ACTN</name>
<organism evidence="1 2">
    <name type="scientific">Actinomadura darangshiensis</name>
    <dbReference type="NCBI Taxonomy" id="705336"/>
    <lineage>
        <taxon>Bacteria</taxon>
        <taxon>Bacillati</taxon>
        <taxon>Actinomycetota</taxon>
        <taxon>Actinomycetes</taxon>
        <taxon>Streptosporangiales</taxon>
        <taxon>Thermomonosporaceae</taxon>
        <taxon>Actinomadura</taxon>
    </lineage>
</organism>
<evidence type="ECO:0000313" key="1">
    <source>
        <dbReference type="EMBL" id="TDD75410.1"/>
    </source>
</evidence>
<dbReference type="Proteomes" id="UP000295578">
    <property type="component" value="Unassembled WGS sequence"/>
</dbReference>
<comment type="caution">
    <text evidence="1">The sequence shown here is derived from an EMBL/GenBank/DDBJ whole genome shotgun (WGS) entry which is preliminary data.</text>
</comment>
<sequence length="134" mass="13674">MTVLTLQDAVRRTEAGMVQADALGVAVNIAVVDAGGHLLHFARMDQAWLGSIDIALKKAKTAMLFRMPTAVIGQISQPGGPCYGIEATNDGLISFGGGLPIIDEHGRTVGAVGVSGGDVQQDTEVAEACLSAAG</sequence>
<dbReference type="PANTHER" id="PTHR34309:SF1">
    <property type="entry name" value="PROTEIN GLCG"/>
    <property type="match status" value="1"/>
</dbReference>
<accession>A0A4R5ATU1</accession>
<reference evidence="1 2" key="1">
    <citation type="submission" date="2019-03" db="EMBL/GenBank/DDBJ databases">
        <title>Draft genome sequences of novel Actinobacteria.</title>
        <authorList>
            <person name="Sahin N."/>
            <person name="Ay H."/>
            <person name="Saygin H."/>
        </authorList>
    </citation>
    <scope>NUCLEOTIDE SEQUENCE [LARGE SCALE GENOMIC DNA]</scope>
    <source>
        <strain evidence="1 2">DSM 45941</strain>
    </source>
</reference>
<dbReference type="Gene3D" id="3.30.450.150">
    <property type="entry name" value="Haem-degrading domain"/>
    <property type="match status" value="1"/>
</dbReference>
<dbReference type="InterPro" id="IPR052517">
    <property type="entry name" value="GlcG_carb_metab_protein"/>
</dbReference>
<evidence type="ECO:0000313" key="2">
    <source>
        <dbReference type="Proteomes" id="UP000295578"/>
    </source>
</evidence>
<dbReference type="Pfam" id="PF03928">
    <property type="entry name" value="HbpS-like"/>
    <property type="match status" value="1"/>
</dbReference>
<gene>
    <name evidence="1" type="ORF">E1293_28345</name>
</gene>